<dbReference type="InterPro" id="IPR011008">
    <property type="entry name" value="Dimeric_a/b-barrel"/>
</dbReference>
<dbReference type="InterPro" id="IPR051807">
    <property type="entry name" value="Sec-metab_biosynth-assoc"/>
</dbReference>
<dbReference type="Pfam" id="PF03795">
    <property type="entry name" value="YCII"/>
    <property type="match status" value="1"/>
</dbReference>
<organism evidence="3 4">
    <name type="scientific">Acinetobacter qingfengensis</name>
    <dbReference type="NCBI Taxonomy" id="1262585"/>
    <lineage>
        <taxon>Bacteria</taxon>
        <taxon>Pseudomonadati</taxon>
        <taxon>Pseudomonadota</taxon>
        <taxon>Gammaproteobacteria</taxon>
        <taxon>Moraxellales</taxon>
        <taxon>Moraxellaceae</taxon>
        <taxon>Acinetobacter</taxon>
    </lineage>
</organism>
<evidence type="ECO:0000313" key="3">
    <source>
        <dbReference type="EMBL" id="OEY98044.1"/>
    </source>
</evidence>
<evidence type="ECO:0000259" key="2">
    <source>
        <dbReference type="Pfam" id="PF03795"/>
    </source>
</evidence>
<proteinExistence type="inferred from homology"/>
<dbReference type="EMBL" id="MKKK01000001">
    <property type="protein sequence ID" value="OEY98044.1"/>
    <property type="molecule type" value="Genomic_DNA"/>
</dbReference>
<dbReference type="InterPro" id="IPR005545">
    <property type="entry name" value="YCII"/>
</dbReference>
<dbReference type="PANTHER" id="PTHR33606:SF3">
    <property type="entry name" value="PROTEIN YCII"/>
    <property type="match status" value="1"/>
</dbReference>
<dbReference type="OrthoDB" id="9797014at2"/>
<evidence type="ECO:0000256" key="1">
    <source>
        <dbReference type="ARBA" id="ARBA00007689"/>
    </source>
</evidence>
<comment type="caution">
    <text evidence="3">The sequence shown here is derived from an EMBL/GenBank/DDBJ whole genome shotgun (WGS) entry which is preliminary data.</text>
</comment>
<protein>
    <recommendedName>
        <fullName evidence="2">YCII-related domain-containing protein</fullName>
    </recommendedName>
</protein>
<evidence type="ECO:0000313" key="4">
    <source>
        <dbReference type="Proteomes" id="UP000185895"/>
    </source>
</evidence>
<dbReference type="Gene3D" id="3.30.70.1060">
    <property type="entry name" value="Dimeric alpha+beta barrel"/>
    <property type="match status" value="1"/>
</dbReference>
<gene>
    <name evidence="3" type="ORF">BJI46_00495</name>
</gene>
<dbReference type="SUPFAM" id="SSF54909">
    <property type="entry name" value="Dimeric alpha+beta barrel"/>
    <property type="match status" value="1"/>
</dbReference>
<name>A0A1E7RF98_9GAMM</name>
<reference evidence="3 4" key="1">
    <citation type="submission" date="2016-09" db="EMBL/GenBank/DDBJ databases">
        <authorList>
            <person name="Capua I."/>
            <person name="De Benedictis P."/>
            <person name="Joannis T."/>
            <person name="Lombin L.H."/>
            <person name="Cattoli G."/>
        </authorList>
    </citation>
    <scope>NUCLEOTIDE SEQUENCE [LARGE SCALE GENOMIC DNA]</scope>
    <source>
        <strain evidence="3 4">ANC 4671</strain>
    </source>
</reference>
<dbReference type="RefSeq" id="WP_070068425.1">
    <property type="nucleotide sequence ID" value="NZ_MKKK01000001.1"/>
</dbReference>
<comment type="similarity">
    <text evidence="1">Belongs to the YciI family.</text>
</comment>
<sequence length="101" mass="11467">MPFFVVQCIDHDDVLQKRLDARPAHLARLQTLHEQGHILAAGPIPKDINDPAKGFYGSTIIVEFDSREALDQWLADEPYVHAGVYKQVDVKPFVKVFPKDE</sequence>
<keyword evidence="4" id="KW-1185">Reference proteome</keyword>
<dbReference type="STRING" id="1262585.BJI46_00495"/>
<accession>A0A1E7RF98</accession>
<dbReference type="AlphaFoldDB" id="A0A1E7RF98"/>
<feature type="domain" description="YCII-related" evidence="2">
    <location>
        <begin position="3"/>
        <end position="93"/>
    </location>
</feature>
<dbReference type="Proteomes" id="UP000185895">
    <property type="component" value="Unassembled WGS sequence"/>
</dbReference>
<dbReference type="PANTHER" id="PTHR33606">
    <property type="entry name" value="PROTEIN YCII"/>
    <property type="match status" value="1"/>
</dbReference>